<accession>A0ABQ1JI08</accession>
<evidence type="ECO:0000256" key="10">
    <source>
        <dbReference type="ARBA" id="ARBA00023299"/>
    </source>
</evidence>
<keyword evidence="15" id="KW-1185">Reference proteome</keyword>
<keyword evidence="10" id="KW-0718">Serine biosynthesis</keyword>
<comment type="cofactor">
    <cofactor evidence="1">
        <name>Mg(2+)</name>
        <dbReference type="ChEBI" id="CHEBI:18420"/>
    </cofactor>
</comment>
<dbReference type="Pfam" id="PF12710">
    <property type="entry name" value="HAD"/>
    <property type="match status" value="1"/>
</dbReference>
<dbReference type="SFLD" id="SFLDF00029">
    <property type="entry name" value="phosphoserine_phosphatase"/>
    <property type="match status" value="1"/>
</dbReference>
<evidence type="ECO:0000256" key="6">
    <source>
        <dbReference type="ARBA" id="ARBA00022605"/>
    </source>
</evidence>
<comment type="pathway">
    <text evidence="2">Amino-acid biosynthesis; L-serine biosynthesis; L-serine from 3-phospho-D-glycerate: step 3/3.</text>
</comment>
<dbReference type="EMBL" id="BMKF01000001">
    <property type="protein sequence ID" value="GGB66806.1"/>
    <property type="molecule type" value="Genomic_DNA"/>
</dbReference>
<dbReference type="SFLD" id="SFLDG01136">
    <property type="entry name" value="C1.6:_Phosphoserine_Phosphatas"/>
    <property type="match status" value="1"/>
</dbReference>
<comment type="similarity">
    <text evidence="3">Belongs to the HAD-like hydrolase superfamily. SerB family.</text>
</comment>
<evidence type="ECO:0000313" key="14">
    <source>
        <dbReference type="EMBL" id="GGB66806.1"/>
    </source>
</evidence>
<name>A0ABQ1JI08_9PROT</name>
<comment type="catalytic activity">
    <reaction evidence="12">
        <text>O-phospho-L-serine + H2O = L-serine + phosphate</text>
        <dbReference type="Rhea" id="RHEA:21208"/>
        <dbReference type="ChEBI" id="CHEBI:15377"/>
        <dbReference type="ChEBI" id="CHEBI:33384"/>
        <dbReference type="ChEBI" id="CHEBI:43474"/>
        <dbReference type="ChEBI" id="CHEBI:57524"/>
        <dbReference type="EC" id="3.1.3.3"/>
    </reaction>
</comment>
<dbReference type="NCBIfam" id="TIGR01488">
    <property type="entry name" value="HAD-SF-IB"/>
    <property type="match status" value="1"/>
</dbReference>
<organism evidence="14 15">
    <name type="scientific">Henriciella pelagia</name>
    <dbReference type="NCBI Taxonomy" id="1977912"/>
    <lineage>
        <taxon>Bacteria</taxon>
        <taxon>Pseudomonadati</taxon>
        <taxon>Pseudomonadota</taxon>
        <taxon>Alphaproteobacteria</taxon>
        <taxon>Hyphomonadales</taxon>
        <taxon>Hyphomonadaceae</taxon>
        <taxon>Henriciella</taxon>
    </lineage>
</organism>
<dbReference type="Gene3D" id="3.40.50.1000">
    <property type="entry name" value="HAD superfamily/HAD-like"/>
    <property type="match status" value="1"/>
</dbReference>
<protein>
    <recommendedName>
        <fullName evidence="5">Phosphoserine phosphatase</fullName>
        <ecNumber evidence="4">3.1.3.3</ecNumber>
    </recommendedName>
    <alternativeName>
        <fullName evidence="11">O-phosphoserine phosphohydrolase</fullName>
    </alternativeName>
</protein>
<dbReference type="InterPro" id="IPR023214">
    <property type="entry name" value="HAD_sf"/>
</dbReference>
<evidence type="ECO:0000256" key="13">
    <source>
        <dbReference type="ARBA" id="ARBA00048523"/>
    </source>
</evidence>
<keyword evidence="6" id="KW-0028">Amino-acid biosynthesis</keyword>
<dbReference type="SFLD" id="SFLDG01137">
    <property type="entry name" value="C1.6.1:_Phosphoserine_Phosphat"/>
    <property type="match status" value="1"/>
</dbReference>
<dbReference type="EC" id="3.1.3.3" evidence="4"/>
<evidence type="ECO:0000256" key="1">
    <source>
        <dbReference type="ARBA" id="ARBA00001946"/>
    </source>
</evidence>
<dbReference type="PANTHER" id="PTHR43344:SF2">
    <property type="entry name" value="PHOSPHOSERINE PHOSPHATASE"/>
    <property type="match status" value="1"/>
</dbReference>
<evidence type="ECO:0000256" key="3">
    <source>
        <dbReference type="ARBA" id="ARBA00009184"/>
    </source>
</evidence>
<evidence type="ECO:0000256" key="4">
    <source>
        <dbReference type="ARBA" id="ARBA00012640"/>
    </source>
</evidence>
<keyword evidence="9" id="KW-0460">Magnesium</keyword>
<evidence type="ECO:0000313" key="15">
    <source>
        <dbReference type="Proteomes" id="UP000628854"/>
    </source>
</evidence>
<dbReference type="InterPro" id="IPR036412">
    <property type="entry name" value="HAD-like_sf"/>
</dbReference>
<keyword evidence="8" id="KW-0378">Hydrolase</keyword>
<dbReference type="Proteomes" id="UP000628854">
    <property type="component" value="Unassembled WGS sequence"/>
</dbReference>
<dbReference type="RefSeq" id="WP_084394645.1">
    <property type="nucleotide sequence ID" value="NZ_BMKF01000001.1"/>
</dbReference>
<comment type="catalytic activity">
    <reaction evidence="13">
        <text>O-phospho-D-serine + H2O = D-serine + phosphate</text>
        <dbReference type="Rhea" id="RHEA:24873"/>
        <dbReference type="ChEBI" id="CHEBI:15377"/>
        <dbReference type="ChEBI" id="CHEBI:35247"/>
        <dbReference type="ChEBI" id="CHEBI:43474"/>
        <dbReference type="ChEBI" id="CHEBI:58680"/>
        <dbReference type="EC" id="3.1.3.3"/>
    </reaction>
</comment>
<comment type="caution">
    <text evidence="14">The sequence shown here is derived from an EMBL/GenBank/DDBJ whole genome shotgun (WGS) entry which is preliminary data.</text>
</comment>
<evidence type="ECO:0000256" key="8">
    <source>
        <dbReference type="ARBA" id="ARBA00022801"/>
    </source>
</evidence>
<dbReference type="PANTHER" id="PTHR43344">
    <property type="entry name" value="PHOSPHOSERINE PHOSPHATASE"/>
    <property type="match status" value="1"/>
</dbReference>
<evidence type="ECO:0000256" key="11">
    <source>
        <dbReference type="ARBA" id="ARBA00031693"/>
    </source>
</evidence>
<evidence type="ECO:0000256" key="12">
    <source>
        <dbReference type="ARBA" id="ARBA00048138"/>
    </source>
</evidence>
<proteinExistence type="inferred from homology"/>
<reference evidence="15" key="1">
    <citation type="journal article" date="2019" name="Int. J. Syst. Evol. Microbiol.">
        <title>The Global Catalogue of Microorganisms (GCM) 10K type strain sequencing project: providing services to taxonomists for standard genome sequencing and annotation.</title>
        <authorList>
            <consortium name="The Broad Institute Genomics Platform"/>
            <consortium name="The Broad Institute Genome Sequencing Center for Infectious Disease"/>
            <person name="Wu L."/>
            <person name="Ma J."/>
        </authorList>
    </citation>
    <scope>NUCLEOTIDE SEQUENCE [LARGE SCALE GENOMIC DNA]</scope>
    <source>
        <strain evidence="15">CGMCC 1.15928</strain>
    </source>
</reference>
<keyword evidence="7" id="KW-0479">Metal-binding</keyword>
<dbReference type="SUPFAM" id="SSF56784">
    <property type="entry name" value="HAD-like"/>
    <property type="match status" value="1"/>
</dbReference>
<evidence type="ECO:0000256" key="7">
    <source>
        <dbReference type="ARBA" id="ARBA00022723"/>
    </source>
</evidence>
<evidence type="ECO:0000256" key="9">
    <source>
        <dbReference type="ARBA" id="ARBA00022842"/>
    </source>
</evidence>
<dbReference type="InterPro" id="IPR050582">
    <property type="entry name" value="HAD-like_SerB"/>
</dbReference>
<evidence type="ECO:0000256" key="2">
    <source>
        <dbReference type="ARBA" id="ARBA00005135"/>
    </source>
</evidence>
<dbReference type="InterPro" id="IPR004469">
    <property type="entry name" value="PSP"/>
</dbReference>
<evidence type="ECO:0000256" key="5">
    <source>
        <dbReference type="ARBA" id="ARBA00015196"/>
    </source>
</evidence>
<sequence>MDEKTSDYSHVATIVAASDASRQTLADRLDTVLRASGTVHVAPVRLLSGDNKFIALEQAVNSGDAATLRRSLEDEFEGIADVCVTPTRNRRKSLLISDMDSTIIQQECLDELADFAGLKAEISAITERAMAGELNFEEALRERVAMLKGLDITALEKCHAERITLMPGARTLVETMKADGAHCVLVSGGFTFFTSRIARAAGFHSDQGNTLLDDGQTLTGKVGEPILGREAKLAALQTEAARLNLKPSDTLAMGDGANDLAMIEAAGLGIAYRAKPVVAAAADCGISVTDLTAALYFQGYSDSEIVWEN</sequence>
<dbReference type="SFLD" id="SFLDS00003">
    <property type="entry name" value="Haloacid_Dehalogenase"/>
    <property type="match status" value="1"/>
</dbReference>
<gene>
    <name evidence="14" type="ORF">GCM10011503_14500</name>
</gene>
<dbReference type="NCBIfam" id="TIGR00338">
    <property type="entry name" value="serB"/>
    <property type="match status" value="1"/>
</dbReference>
<dbReference type="CDD" id="cd07500">
    <property type="entry name" value="HAD_PSP"/>
    <property type="match status" value="1"/>
</dbReference>